<dbReference type="InterPro" id="IPR013324">
    <property type="entry name" value="RNA_pol_sigma_r3/r4-like"/>
</dbReference>
<accession>A0AAU7ARI2</accession>
<gene>
    <name evidence="9" type="ORF">DSM112329_01138</name>
</gene>
<evidence type="ECO:0000256" key="4">
    <source>
        <dbReference type="ARBA" id="ARBA00023125"/>
    </source>
</evidence>
<evidence type="ECO:0000256" key="3">
    <source>
        <dbReference type="ARBA" id="ARBA00023082"/>
    </source>
</evidence>
<dbReference type="InterPro" id="IPR014284">
    <property type="entry name" value="RNA_pol_sigma-70_dom"/>
</dbReference>
<evidence type="ECO:0000256" key="6">
    <source>
        <dbReference type="SAM" id="MobiDB-lite"/>
    </source>
</evidence>
<dbReference type="RefSeq" id="WP_354700846.1">
    <property type="nucleotide sequence ID" value="NZ_CP114014.1"/>
</dbReference>
<evidence type="ECO:0000259" key="8">
    <source>
        <dbReference type="Pfam" id="PF08281"/>
    </source>
</evidence>
<keyword evidence="2" id="KW-0805">Transcription regulation</keyword>
<feature type="compositionally biased region" description="Polar residues" evidence="6">
    <location>
        <begin position="486"/>
        <end position="497"/>
    </location>
</feature>
<reference evidence="9" key="1">
    <citation type="submission" date="2022-12" db="EMBL/GenBank/DDBJ databases">
        <title>Paraconexibacter alkalitolerans sp. nov. and Baekduia alba sp. nov., isolated from soil and emended description of the genera Paraconexibacter (Chun et al., 2020) and Baekduia (An et al., 2020).</title>
        <authorList>
            <person name="Vieira S."/>
            <person name="Huber K.J."/>
            <person name="Geppert A."/>
            <person name="Wolf J."/>
            <person name="Neumann-Schaal M."/>
            <person name="Muesken M."/>
            <person name="Overmann J."/>
        </authorList>
    </citation>
    <scope>NUCLEOTIDE SEQUENCE</scope>
    <source>
        <strain evidence="9">AEG42_29</strain>
    </source>
</reference>
<dbReference type="PANTHER" id="PTHR43133">
    <property type="entry name" value="RNA POLYMERASE ECF-TYPE SIGMA FACTO"/>
    <property type="match status" value="1"/>
</dbReference>
<dbReference type="InterPro" id="IPR036388">
    <property type="entry name" value="WH-like_DNA-bd_sf"/>
</dbReference>
<keyword evidence="4" id="KW-0238">DNA-binding</keyword>
<feature type="compositionally biased region" description="Low complexity" evidence="6">
    <location>
        <begin position="385"/>
        <end position="425"/>
    </location>
</feature>
<feature type="region of interest" description="Disordered" evidence="6">
    <location>
        <begin position="340"/>
        <end position="549"/>
    </location>
</feature>
<sequence>MSAASVLRPAVRRVARPGSADDRRLVAGVRGGDARCFEAIYDRYHRPLLSFCRHMLGSREEAEDALQHVFVSAHGRLRADDRDIDLRPWLYAIARNRCLSMLRARRHTVALEDVPEASGEGLLVAAEVEQRQDLRDVLADMARLPEDQRAALVLSELGDMSHEQIAEALDVRRDKVKALVFQGREALMGYRAARAADCAPIREQLATLRGSALRRTELRRHLAVCSECAEFKDEVARQRTLLGAVLPVVPAVGLRDHILGAVQAAADPVVATGVAATGAGAAATLGGGAGGTAATGGSVAAVAAGTATGAVAAGSSGLVAKALVVAAIAASAGGGAVVVEHERSRPAPTPAPAAGTPAAAPAPRPVAVTGAGRTLPGVVPQPLRPGAAAGSTAASASPGRGGSQAAPGTPAPRGAGASQGRAQSGKSKAKRLRPASAASGKLKLNGPRPKSTSPSSAAAKAKAKAKATPAAKSASSKATSKATSAQKQNSRGVQSAGGSAKQTKTTKAPASTSSRKPAKAASAAAAQPAQAAAPAPAAVQPDRSGKSPK</sequence>
<evidence type="ECO:0000256" key="5">
    <source>
        <dbReference type="ARBA" id="ARBA00023163"/>
    </source>
</evidence>
<name>A0AAU7ARI2_9ACTN</name>
<organism evidence="9">
    <name type="scientific">Paraconexibacter sp. AEG42_29</name>
    <dbReference type="NCBI Taxonomy" id="2997339"/>
    <lineage>
        <taxon>Bacteria</taxon>
        <taxon>Bacillati</taxon>
        <taxon>Actinomycetota</taxon>
        <taxon>Thermoleophilia</taxon>
        <taxon>Solirubrobacterales</taxon>
        <taxon>Paraconexibacteraceae</taxon>
        <taxon>Paraconexibacter</taxon>
    </lineage>
</organism>
<proteinExistence type="inferred from homology"/>
<dbReference type="Gene3D" id="1.10.10.10">
    <property type="entry name" value="Winged helix-like DNA-binding domain superfamily/Winged helix DNA-binding domain"/>
    <property type="match status" value="1"/>
</dbReference>
<dbReference type="AlphaFoldDB" id="A0AAU7ARI2"/>
<comment type="similarity">
    <text evidence="1">Belongs to the sigma-70 factor family. ECF subfamily.</text>
</comment>
<dbReference type="GO" id="GO:0016987">
    <property type="term" value="F:sigma factor activity"/>
    <property type="evidence" value="ECO:0007669"/>
    <property type="project" value="UniProtKB-KW"/>
</dbReference>
<feature type="compositionally biased region" description="Low complexity" evidence="6">
    <location>
        <begin position="499"/>
        <end position="541"/>
    </location>
</feature>
<evidence type="ECO:0000313" key="9">
    <source>
        <dbReference type="EMBL" id="XAY04305.1"/>
    </source>
</evidence>
<dbReference type="Gene3D" id="1.10.1740.10">
    <property type="match status" value="1"/>
</dbReference>
<dbReference type="GO" id="GO:0003677">
    <property type="term" value="F:DNA binding"/>
    <property type="evidence" value="ECO:0007669"/>
    <property type="project" value="UniProtKB-KW"/>
</dbReference>
<dbReference type="InterPro" id="IPR013325">
    <property type="entry name" value="RNA_pol_sigma_r2"/>
</dbReference>
<dbReference type="SUPFAM" id="SSF88946">
    <property type="entry name" value="Sigma2 domain of RNA polymerase sigma factors"/>
    <property type="match status" value="1"/>
</dbReference>
<feature type="domain" description="RNA polymerase sigma-70 region 2" evidence="7">
    <location>
        <begin position="40"/>
        <end position="107"/>
    </location>
</feature>
<keyword evidence="3" id="KW-0731">Sigma factor</keyword>
<dbReference type="KEGG" id="parq:DSM112329_01138"/>
<keyword evidence="5" id="KW-0804">Transcription</keyword>
<dbReference type="InterPro" id="IPR007627">
    <property type="entry name" value="RNA_pol_sigma70_r2"/>
</dbReference>
<dbReference type="Pfam" id="PF08281">
    <property type="entry name" value="Sigma70_r4_2"/>
    <property type="match status" value="1"/>
</dbReference>
<dbReference type="SUPFAM" id="SSF88659">
    <property type="entry name" value="Sigma3 and sigma4 domains of RNA polymerase sigma factors"/>
    <property type="match status" value="1"/>
</dbReference>
<feature type="domain" description="RNA polymerase sigma factor 70 region 4 type 2" evidence="8">
    <location>
        <begin position="141"/>
        <end position="187"/>
    </location>
</feature>
<dbReference type="EMBL" id="CP114014">
    <property type="protein sequence ID" value="XAY04305.1"/>
    <property type="molecule type" value="Genomic_DNA"/>
</dbReference>
<dbReference type="InterPro" id="IPR039425">
    <property type="entry name" value="RNA_pol_sigma-70-like"/>
</dbReference>
<dbReference type="InterPro" id="IPR013249">
    <property type="entry name" value="RNA_pol_sigma70_r4_t2"/>
</dbReference>
<protein>
    <submittedName>
        <fullName evidence="9">RNA polymerase sigma factor</fullName>
    </submittedName>
</protein>
<dbReference type="Pfam" id="PF04542">
    <property type="entry name" value="Sigma70_r2"/>
    <property type="match status" value="1"/>
</dbReference>
<dbReference type="PANTHER" id="PTHR43133:SF8">
    <property type="entry name" value="RNA POLYMERASE SIGMA FACTOR HI_1459-RELATED"/>
    <property type="match status" value="1"/>
</dbReference>
<evidence type="ECO:0000256" key="1">
    <source>
        <dbReference type="ARBA" id="ARBA00010641"/>
    </source>
</evidence>
<dbReference type="GO" id="GO:0006352">
    <property type="term" value="P:DNA-templated transcription initiation"/>
    <property type="evidence" value="ECO:0007669"/>
    <property type="project" value="InterPro"/>
</dbReference>
<feature type="compositionally biased region" description="Low complexity" evidence="6">
    <location>
        <begin position="352"/>
        <end position="372"/>
    </location>
</feature>
<evidence type="ECO:0000259" key="7">
    <source>
        <dbReference type="Pfam" id="PF04542"/>
    </source>
</evidence>
<feature type="compositionally biased region" description="Low complexity" evidence="6">
    <location>
        <begin position="449"/>
        <end position="485"/>
    </location>
</feature>
<dbReference type="NCBIfam" id="TIGR02937">
    <property type="entry name" value="sigma70-ECF"/>
    <property type="match status" value="1"/>
</dbReference>
<evidence type="ECO:0000256" key="2">
    <source>
        <dbReference type="ARBA" id="ARBA00023015"/>
    </source>
</evidence>